<organism evidence="1 2">
    <name type="scientific">Nitzschia inconspicua</name>
    <dbReference type="NCBI Taxonomy" id="303405"/>
    <lineage>
        <taxon>Eukaryota</taxon>
        <taxon>Sar</taxon>
        <taxon>Stramenopiles</taxon>
        <taxon>Ochrophyta</taxon>
        <taxon>Bacillariophyta</taxon>
        <taxon>Bacillariophyceae</taxon>
        <taxon>Bacillariophycidae</taxon>
        <taxon>Bacillariales</taxon>
        <taxon>Bacillariaceae</taxon>
        <taxon>Nitzschia</taxon>
    </lineage>
</organism>
<gene>
    <name evidence="1" type="ORF">IV203_013234</name>
</gene>
<keyword evidence="2" id="KW-1185">Reference proteome</keyword>
<sequence>MMKQLISTFFTTTMLYGLVHMSIFSNLIETGDNRELTKKKEVLHWSNDSNYDDKSQKALIISTAPRTIKHVVALWSELECFTTDVDYVIISGPLWSEPILQQIVHLAKDSIPAFATTQLLSQVFVNDRYDVGLWCDALEWMNQSGDLANMHQIGLLNDSVFALREYSAILSALEIHNASMSSLSYSFNRPEGAGPEMFWVESIWRGFDRPGLQSFMDYSCRPATDPMFCSNRWWGKKGCIVENFERNLVRQYPRDSVVGMFSSDVPKEMLTRKHNFPNWVRHPLYWQKLVDEEGFPVSKVNWPDMIESIDDERLKQCSKYLDRSTLDGIDFSVAVKAI</sequence>
<evidence type="ECO:0000313" key="2">
    <source>
        <dbReference type="Proteomes" id="UP000693970"/>
    </source>
</evidence>
<protein>
    <submittedName>
        <fullName evidence="1">Uncharacterized protein</fullName>
    </submittedName>
</protein>
<proteinExistence type="predicted"/>
<evidence type="ECO:0000313" key="1">
    <source>
        <dbReference type="EMBL" id="KAG7374139.1"/>
    </source>
</evidence>
<name>A0A9K3M5D2_9STRA</name>
<reference evidence="1" key="1">
    <citation type="journal article" date="2021" name="Sci. Rep.">
        <title>Diploid genomic architecture of Nitzschia inconspicua, an elite biomass production diatom.</title>
        <authorList>
            <person name="Oliver A."/>
            <person name="Podell S."/>
            <person name="Pinowska A."/>
            <person name="Traller J.C."/>
            <person name="Smith S.R."/>
            <person name="McClure R."/>
            <person name="Beliaev A."/>
            <person name="Bohutskyi P."/>
            <person name="Hill E.A."/>
            <person name="Rabines A."/>
            <person name="Zheng H."/>
            <person name="Allen L.Z."/>
            <person name="Kuo A."/>
            <person name="Grigoriev I.V."/>
            <person name="Allen A.E."/>
            <person name="Hazlebeck D."/>
            <person name="Allen E.E."/>
        </authorList>
    </citation>
    <scope>NUCLEOTIDE SEQUENCE</scope>
    <source>
        <strain evidence="1">Hildebrandi</strain>
    </source>
</reference>
<dbReference type="OrthoDB" id="50977at2759"/>
<comment type="caution">
    <text evidence="1">The sequence shown here is derived from an EMBL/GenBank/DDBJ whole genome shotgun (WGS) entry which is preliminary data.</text>
</comment>
<dbReference type="Proteomes" id="UP000693970">
    <property type="component" value="Unassembled WGS sequence"/>
</dbReference>
<accession>A0A9K3M5D2</accession>
<reference evidence="1" key="2">
    <citation type="submission" date="2021-04" db="EMBL/GenBank/DDBJ databases">
        <authorList>
            <person name="Podell S."/>
        </authorList>
    </citation>
    <scope>NUCLEOTIDE SEQUENCE</scope>
    <source>
        <strain evidence="1">Hildebrandi</strain>
    </source>
</reference>
<dbReference type="EMBL" id="JAGRRH010000001">
    <property type="protein sequence ID" value="KAG7374139.1"/>
    <property type="molecule type" value="Genomic_DNA"/>
</dbReference>
<dbReference type="AlphaFoldDB" id="A0A9K3M5D2"/>